<organism evidence="3 4">
    <name type="scientific">Haloglomus irregulare</name>
    <dbReference type="NCBI Taxonomy" id="2234134"/>
    <lineage>
        <taxon>Archaea</taxon>
        <taxon>Methanobacteriati</taxon>
        <taxon>Methanobacteriota</taxon>
        <taxon>Stenosarchaea group</taxon>
        <taxon>Halobacteria</taxon>
        <taxon>Halobacteriales</taxon>
        <taxon>Natronomonadaceae</taxon>
        <taxon>Haloglomus</taxon>
    </lineage>
</organism>
<dbReference type="GO" id="GO:0016787">
    <property type="term" value="F:hydrolase activity"/>
    <property type="evidence" value="ECO:0007669"/>
    <property type="project" value="UniProtKB-UniRule"/>
</dbReference>
<comment type="similarity">
    <text evidence="1">Belongs to the metallophosphoesterase superfamily. YfcE family.</text>
</comment>
<dbReference type="InterPro" id="IPR000979">
    <property type="entry name" value="Phosphodiesterase_MJ0936/Vps29"/>
</dbReference>
<dbReference type="PANTHER" id="PTHR11124">
    <property type="entry name" value="VACUOLAR SORTING PROTEIN VPS29"/>
    <property type="match status" value="1"/>
</dbReference>
<dbReference type="SUPFAM" id="SSF56300">
    <property type="entry name" value="Metallo-dependent phosphatases"/>
    <property type="match status" value="1"/>
</dbReference>
<dbReference type="AlphaFoldDB" id="A0A554NAZ0"/>
<dbReference type="InParanoid" id="A0A554NAZ0"/>
<dbReference type="EMBL" id="QMDX01000003">
    <property type="protein sequence ID" value="TSD14567.1"/>
    <property type="molecule type" value="Genomic_DNA"/>
</dbReference>
<sequence length="169" mass="18228">MTTRVAVISDTHIPSRASEIPDWVLDELDAADLAIHAGDFDTYDSYEHVEDVTPELTAVLGNIDPPDLDVTEVATLDVERVRFVVTHGTGDIAGYEERVGDVVAEHAADDRRTVGVAGHTHQQTEWEHAGYTCYNPGTCTAADPAAIASMLVVTVDGEALDIETRREAA</sequence>
<dbReference type="Gene3D" id="3.60.21.10">
    <property type="match status" value="1"/>
</dbReference>
<comment type="caution">
    <text evidence="3">The sequence shown here is derived from an EMBL/GenBank/DDBJ whole genome shotgun (WGS) entry which is preliminary data.</text>
</comment>
<evidence type="ECO:0000259" key="2">
    <source>
        <dbReference type="Pfam" id="PF12850"/>
    </source>
</evidence>
<accession>A0A554NAZ0</accession>
<dbReference type="RefSeq" id="WP_144261283.1">
    <property type="nucleotide sequence ID" value="NZ_QMDX01000003.1"/>
</dbReference>
<evidence type="ECO:0000313" key="3">
    <source>
        <dbReference type="EMBL" id="TSD14567.1"/>
    </source>
</evidence>
<dbReference type="NCBIfam" id="TIGR00040">
    <property type="entry name" value="yfcE"/>
    <property type="match status" value="1"/>
</dbReference>
<dbReference type="InterPro" id="IPR029052">
    <property type="entry name" value="Metallo-depent_PP-like"/>
</dbReference>
<evidence type="ECO:0000256" key="1">
    <source>
        <dbReference type="RuleBase" id="RU362039"/>
    </source>
</evidence>
<comment type="cofactor">
    <cofactor evidence="1">
        <name>a divalent metal cation</name>
        <dbReference type="ChEBI" id="CHEBI:60240"/>
    </cofactor>
</comment>
<dbReference type="Pfam" id="PF12850">
    <property type="entry name" value="Metallophos_2"/>
    <property type="match status" value="1"/>
</dbReference>
<feature type="domain" description="Calcineurin-like phosphoesterase" evidence="2">
    <location>
        <begin position="4"/>
        <end position="156"/>
    </location>
</feature>
<dbReference type="EC" id="3.1.4.-" evidence="1"/>
<proteinExistence type="inferred from homology"/>
<keyword evidence="4" id="KW-1185">Reference proteome</keyword>
<dbReference type="GO" id="GO:0046872">
    <property type="term" value="F:metal ion binding"/>
    <property type="evidence" value="ECO:0007669"/>
    <property type="project" value="UniProtKB-KW"/>
</dbReference>
<reference evidence="3 4" key="1">
    <citation type="submission" date="2018-06" db="EMBL/GenBank/DDBJ databases">
        <title>Natronomonas sp. F16-60 a new haloarchaeon isolated from a solar saltern of Isla Cristina, Huelva, Spain.</title>
        <authorList>
            <person name="Duran-Viseras A."/>
            <person name="Sanchez-Porro C."/>
            <person name="Ventosa A."/>
        </authorList>
    </citation>
    <scope>NUCLEOTIDE SEQUENCE [LARGE SCALE GENOMIC DNA]</scope>
    <source>
        <strain evidence="3 4">F16-60</strain>
    </source>
</reference>
<dbReference type="OrthoDB" id="9959at2157"/>
<gene>
    <name evidence="3" type="ORF">DP107_06160</name>
</gene>
<protein>
    <recommendedName>
        <fullName evidence="1">Phosphoesterase</fullName>
        <ecNumber evidence="1">3.1.4.-</ecNumber>
    </recommendedName>
</protein>
<dbReference type="Proteomes" id="UP000319894">
    <property type="component" value="Unassembled WGS sequence"/>
</dbReference>
<keyword evidence="1" id="KW-0479">Metal-binding</keyword>
<name>A0A554NAZ0_9EURY</name>
<evidence type="ECO:0000313" key="4">
    <source>
        <dbReference type="Proteomes" id="UP000319894"/>
    </source>
</evidence>
<dbReference type="InterPro" id="IPR024654">
    <property type="entry name" value="Calcineurin-like_PHP_lpxH"/>
</dbReference>